<dbReference type="Gramene" id="PGSC0003DMT400035642">
    <property type="protein sequence ID" value="PGSC0003DMT400035642"/>
    <property type="gene ID" value="PGSC0003DMG400013712"/>
</dbReference>
<dbReference type="EnsemblPlants" id="PGSC0003DMT400035642">
    <property type="protein sequence ID" value="PGSC0003DMT400035642"/>
    <property type="gene ID" value="PGSC0003DMG400013712"/>
</dbReference>
<dbReference type="HOGENOM" id="CLU_2188664_0_0_1"/>
<evidence type="ECO:0000313" key="2">
    <source>
        <dbReference type="Proteomes" id="UP000011115"/>
    </source>
</evidence>
<reference evidence="1" key="2">
    <citation type="submission" date="2015-06" db="UniProtKB">
        <authorList>
            <consortium name="EnsemblPlants"/>
        </authorList>
    </citation>
    <scope>IDENTIFICATION</scope>
    <source>
        <strain evidence="1">DM1-3 516 R44</strain>
    </source>
</reference>
<name>M1B2L5_SOLTU</name>
<accession>M1B2L5</accession>
<dbReference type="PaxDb" id="4113-PGSC0003DMT400035642"/>
<organism evidence="1 2">
    <name type="scientific">Solanum tuberosum</name>
    <name type="common">Potato</name>
    <dbReference type="NCBI Taxonomy" id="4113"/>
    <lineage>
        <taxon>Eukaryota</taxon>
        <taxon>Viridiplantae</taxon>
        <taxon>Streptophyta</taxon>
        <taxon>Embryophyta</taxon>
        <taxon>Tracheophyta</taxon>
        <taxon>Spermatophyta</taxon>
        <taxon>Magnoliopsida</taxon>
        <taxon>eudicotyledons</taxon>
        <taxon>Gunneridae</taxon>
        <taxon>Pentapetalae</taxon>
        <taxon>asterids</taxon>
        <taxon>lamiids</taxon>
        <taxon>Solanales</taxon>
        <taxon>Solanaceae</taxon>
        <taxon>Solanoideae</taxon>
        <taxon>Solaneae</taxon>
        <taxon>Solanum</taxon>
    </lineage>
</organism>
<dbReference type="AlphaFoldDB" id="M1B2L5"/>
<protein>
    <submittedName>
        <fullName evidence="1">Uncharacterized protein</fullName>
    </submittedName>
</protein>
<evidence type="ECO:0000313" key="1">
    <source>
        <dbReference type="EnsemblPlants" id="PGSC0003DMT400035642"/>
    </source>
</evidence>
<dbReference type="Proteomes" id="UP000011115">
    <property type="component" value="Unassembled WGS sequence"/>
</dbReference>
<sequence length="109" mass="12183">MQDVLAIVINGSPSTKTATGKRIQEFIVMDKLYALAIWYGARFISGKGYTGGQVLNVFDSKLLHEVASDLLFEGLTNLKWSLLDGAFHLILPKEFHDLDTDSQDCFDEE</sequence>
<dbReference type="InParanoid" id="M1B2L5"/>
<reference evidence="2" key="1">
    <citation type="journal article" date="2011" name="Nature">
        <title>Genome sequence and analysis of the tuber crop potato.</title>
        <authorList>
            <consortium name="The Potato Genome Sequencing Consortium"/>
        </authorList>
    </citation>
    <scope>NUCLEOTIDE SEQUENCE [LARGE SCALE GENOMIC DNA]</scope>
    <source>
        <strain evidence="2">cv. DM1-3 516 R44</strain>
    </source>
</reference>
<proteinExistence type="predicted"/>
<keyword evidence="2" id="KW-1185">Reference proteome</keyword>